<sequence>MSPTNVRSAGSGRPAPGTRALAALLGATRSQVLRQIANRAPATTNEIVAALEVSAATVSHHTGVLSRSGLITTRRDGASVRHTLTSLGRSLLDAHGLPAAPPAPPRL</sequence>
<dbReference type="InterPro" id="IPR051011">
    <property type="entry name" value="Metal_resp_trans_reg"/>
</dbReference>
<dbReference type="Pfam" id="PF01022">
    <property type="entry name" value="HTH_5"/>
    <property type="match status" value="1"/>
</dbReference>
<dbReference type="EMBL" id="BMUU01000015">
    <property type="protein sequence ID" value="GGY61657.1"/>
    <property type="molecule type" value="Genomic_DNA"/>
</dbReference>
<dbReference type="PRINTS" id="PR00778">
    <property type="entry name" value="HTHARSR"/>
</dbReference>
<gene>
    <name evidence="5" type="ORF">GCM10010326_65620</name>
</gene>
<dbReference type="GeneID" id="96294442"/>
<dbReference type="InterPro" id="IPR001845">
    <property type="entry name" value="HTH_ArsR_DNA-bd_dom"/>
</dbReference>
<dbReference type="SMART" id="SM00418">
    <property type="entry name" value="HTH_ARSR"/>
    <property type="match status" value="1"/>
</dbReference>
<dbReference type="Gene3D" id="1.10.10.10">
    <property type="entry name" value="Winged helix-like DNA-binding domain superfamily/Winged helix DNA-binding domain"/>
    <property type="match status" value="1"/>
</dbReference>
<feature type="domain" description="HTH arsR-type" evidence="4">
    <location>
        <begin position="9"/>
        <end position="104"/>
    </location>
</feature>
<dbReference type="PROSITE" id="PS50987">
    <property type="entry name" value="HTH_ARSR_2"/>
    <property type="match status" value="1"/>
</dbReference>
<dbReference type="InterPro" id="IPR011991">
    <property type="entry name" value="ArsR-like_HTH"/>
</dbReference>
<evidence type="ECO:0000256" key="1">
    <source>
        <dbReference type="ARBA" id="ARBA00023015"/>
    </source>
</evidence>
<keyword evidence="1" id="KW-0805">Transcription regulation</keyword>
<organism evidence="5 6">
    <name type="scientific">Streptomyces xanthochromogenes</name>
    <dbReference type="NCBI Taxonomy" id="67384"/>
    <lineage>
        <taxon>Bacteria</taxon>
        <taxon>Bacillati</taxon>
        <taxon>Actinomycetota</taxon>
        <taxon>Actinomycetes</taxon>
        <taxon>Kitasatosporales</taxon>
        <taxon>Streptomycetaceae</taxon>
        <taxon>Streptomyces</taxon>
    </lineage>
</organism>
<dbReference type="Proteomes" id="UP000600946">
    <property type="component" value="Unassembled WGS sequence"/>
</dbReference>
<proteinExistence type="predicted"/>
<evidence type="ECO:0000313" key="6">
    <source>
        <dbReference type="Proteomes" id="UP000600946"/>
    </source>
</evidence>
<keyword evidence="3" id="KW-0804">Transcription</keyword>
<protein>
    <recommendedName>
        <fullName evidence="4">HTH arsR-type domain-containing protein</fullName>
    </recommendedName>
</protein>
<evidence type="ECO:0000313" key="5">
    <source>
        <dbReference type="EMBL" id="GGY61657.1"/>
    </source>
</evidence>
<dbReference type="PANTHER" id="PTHR43132:SF8">
    <property type="entry name" value="HTH-TYPE TRANSCRIPTIONAL REGULATOR KMTR"/>
    <property type="match status" value="1"/>
</dbReference>
<keyword evidence="2" id="KW-0238">DNA-binding</keyword>
<evidence type="ECO:0000256" key="3">
    <source>
        <dbReference type="ARBA" id="ARBA00023163"/>
    </source>
</evidence>
<keyword evidence="6" id="KW-1185">Reference proteome</keyword>
<dbReference type="SUPFAM" id="SSF46785">
    <property type="entry name" value="Winged helix' DNA-binding domain"/>
    <property type="match status" value="1"/>
</dbReference>
<accession>A0ABQ3AMU3</accession>
<dbReference type="RefSeq" id="WP_190028998.1">
    <property type="nucleotide sequence ID" value="NZ_BMUU01000015.1"/>
</dbReference>
<dbReference type="InterPro" id="IPR036390">
    <property type="entry name" value="WH_DNA-bd_sf"/>
</dbReference>
<evidence type="ECO:0000259" key="4">
    <source>
        <dbReference type="PROSITE" id="PS50987"/>
    </source>
</evidence>
<dbReference type="PANTHER" id="PTHR43132">
    <property type="entry name" value="ARSENICAL RESISTANCE OPERON REPRESSOR ARSR-RELATED"/>
    <property type="match status" value="1"/>
</dbReference>
<comment type="caution">
    <text evidence="5">The sequence shown here is derived from an EMBL/GenBank/DDBJ whole genome shotgun (WGS) entry which is preliminary data.</text>
</comment>
<name>A0ABQ3AMU3_9ACTN</name>
<reference evidence="6" key="1">
    <citation type="journal article" date="2019" name="Int. J. Syst. Evol. Microbiol.">
        <title>The Global Catalogue of Microorganisms (GCM) 10K type strain sequencing project: providing services to taxonomists for standard genome sequencing and annotation.</title>
        <authorList>
            <consortium name="The Broad Institute Genomics Platform"/>
            <consortium name="The Broad Institute Genome Sequencing Center for Infectious Disease"/>
            <person name="Wu L."/>
            <person name="Ma J."/>
        </authorList>
    </citation>
    <scope>NUCLEOTIDE SEQUENCE [LARGE SCALE GENOMIC DNA]</scope>
    <source>
        <strain evidence="6">JCM 4594</strain>
    </source>
</reference>
<evidence type="ECO:0000256" key="2">
    <source>
        <dbReference type="ARBA" id="ARBA00023125"/>
    </source>
</evidence>
<dbReference type="InterPro" id="IPR036388">
    <property type="entry name" value="WH-like_DNA-bd_sf"/>
</dbReference>
<dbReference type="CDD" id="cd00090">
    <property type="entry name" value="HTH_ARSR"/>
    <property type="match status" value="1"/>
</dbReference>